<evidence type="ECO:0000313" key="3">
    <source>
        <dbReference type="Proteomes" id="UP000799324"/>
    </source>
</evidence>
<feature type="compositionally biased region" description="Low complexity" evidence="1">
    <location>
        <begin position="293"/>
        <end position="308"/>
    </location>
</feature>
<feature type="compositionally biased region" description="Basic residues" evidence="1">
    <location>
        <begin position="580"/>
        <end position="594"/>
    </location>
</feature>
<dbReference type="Proteomes" id="UP000799324">
    <property type="component" value="Unassembled WGS sequence"/>
</dbReference>
<accession>A0A6A6TKI2</accession>
<gene>
    <name evidence="2" type="ORF">K491DRAFT_712032</name>
</gene>
<keyword evidence="3" id="KW-1185">Reference proteome</keyword>
<proteinExistence type="predicted"/>
<feature type="compositionally biased region" description="Acidic residues" evidence="1">
    <location>
        <begin position="206"/>
        <end position="238"/>
    </location>
</feature>
<dbReference type="AlphaFoldDB" id="A0A6A6TKI2"/>
<feature type="region of interest" description="Disordered" evidence="1">
    <location>
        <begin position="130"/>
        <end position="529"/>
    </location>
</feature>
<feature type="compositionally biased region" description="Polar residues" evidence="1">
    <location>
        <begin position="560"/>
        <end position="571"/>
    </location>
</feature>
<feature type="compositionally biased region" description="Low complexity" evidence="1">
    <location>
        <begin position="517"/>
        <end position="526"/>
    </location>
</feature>
<feature type="region of interest" description="Disordered" evidence="1">
    <location>
        <begin position="558"/>
        <end position="618"/>
    </location>
</feature>
<organism evidence="2 3">
    <name type="scientific">Lophiostoma macrostomum CBS 122681</name>
    <dbReference type="NCBI Taxonomy" id="1314788"/>
    <lineage>
        <taxon>Eukaryota</taxon>
        <taxon>Fungi</taxon>
        <taxon>Dikarya</taxon>
        <taxon>Ascomycota</taxon>
        <taxon>Pezizomycotina</taxon>
        <taxon>Dothideomycetes</taxon>
        <taxon>Pleosporomycetidae</taxon>
        <taxon>Pleosporales</taxon>
        <taxon>Lophiostomataceae</taxon>
        <taxon>Lophiostoma</taxon>
    </lineage>
</organism>
<feature type="compositionally biased region" description="Basic and acidic residues" evidence="1">
    <location>
        <begin position="387"/>
        <end position="416"/>
    </location>
</feature>
<reference evidence="2" key="1">
    <citation type="journal article" date="2020" name="Stud. Mycol.">
        <title>101 Dothideomycetes genomes: a test case for predicting lifestyles and emergence of pathogens.</title>
        <authorList>
            <person name="Haridas S."/>
            <person name="Albert R."/>
            <person name="Binder M."/>
            <person name="Bloem J."/>
            <person name="Labutti K."/>
            <person name="Salamov A."/>
            <person name="Andreopoulos B."/>
            <person name="Baker S."/>
            <person name="Barry K."/>
            <person name="Bills G."/>
            <person name="Bluhm B."/>
            <person name="Cannon C."/>
            <person name="Castanera R."/>
            <person name="Culley D."/>
            <person name="Daum C."/>
            <person name="Ezra D."/>
            <person name="Gonzalez J."/>
            <person name="Henrissat B."/>
            <person name="Kuo A."/>
            <person name="Liang C."/>
            <person name="Lipzen A."/>
            <person name="Lutzoni F."/>
            <person name="Magnuson J."/>
            <person name="Mondo S."/>
            <person name="Nolan M."/>
            <person name="Ohm R."/>
            <person name="Pangilinan J."/>
            <person name="Park H.-J."/>
            <person name="Ramirez L."/>
            <person name="Alfaro M."/>
            <person name="Sun H."/>
            <person name="Tritt A."/>
            <person name="Yoshinaga Y."/>
            <person name="Zwiers L.-H."/>
            <person name="Turgeon B."/>
            <person name="Goodwin S."/>
            <person name="Spatafora J."/>
            <person name="Crous P."/>
            <person name="Grigoriev I."/>
        </authorList>
    </citation>
    <scope>NUCLEOTIDE SEQUENCE</scope>
    <source>
        <strain evidence="2">CBS 122681</strain>
    </source>
</reference>
<dbReference type="EMBL" id="MU004301">
    <property type="protein sequence ID" value="KAF2660262.1"/>
    <property type="molecule type" value="Genomic_DNA"/>
</dbReference>
<protein>
    <submittedName>
        <fullName evidence="2">Uncharacterized protein</fullName>
    </submittedName>
</protein>
<name>A0A6A6TKI2_9PLEO</name>
<feature type="compositionally biased region" description="Acidic residues" evidence="1">
    <location>
        <begin position="257"/>
        <end position="267"/>
    </location>
</feature>
<evidence type="ECO:0000256" key="1">
    <source>
        <dbReference type="SAM" id="MobiDB-lite"/>
    </source>
</evidence>
<feature type="compositionally biased region" description="Polar residues" evidence="1">
    <location>
        <begin position="417"/>
        <end position="433"/>
    </location>
</feature>
<feature type="compositionally biased region" description="Acidic residues" evidence="1">
    <location>
        <begin position="501"/>
        <end position="512"/>
    </location>
</feature>
<feature type="compositionally biased region" description="Low complexity" evidence="1">
    <location>
        <begin position="149"/>
        <end position="163"/>
    </location>
</feature>
<sequence length="618" mass="67975">MSNSQAPVIVQGQQYLQDIGEKWRAVVQHLFTSPYRAGIAGAGVGALLYHWFQIHRNSERHIRSAVSHIIRVINTRDDVDYLLSLDVRTLIEEIDTEVMDKIHRQELNISEGRAAMRQLKRKAWDNGIFDINSGRPAQRRRLDDDGGAETDSASSSSSSSSSDGDGRAQGLVAQGPFPRATPLPAPSAPLLIDDESTLEPEGQGGVEEEVTDTEPEVIEIIDDDGDEPITETEDDIVEADIGGSTGGLLGIEHAGEDSSEYAEEDPVEQVQDVEGTDEEEERKPRRKRGYGFSYSDYSSSSSSSRSSPVFPPWPPKPKSTTAALNVRKALTSLVAPRRKVTKTVIVKTKSPPAPTPPSAPRSRTTRDTRTSQQPAPFPTPSAPPRALEPRKESMVERSIREAFEAIGERPPGDSRRPTGTLTKARQYVQTTPKATAPPGNRRFTGRPPPTASQYEGDPSTALSPIAENEPPTVERTGTPYRVAETRRTPPQPRFQYQPPQVEDEVEDEEGPEPEPQPQQQALWYQQGLDDLAGMTVDEILAQQDRDQIAADTAFRELTGRNASSMSTGSLPSTVGSTAGRGRRRTQGRRRRQRSQSRTGSVGERRSTRGTRFQGEFTK</sequence>
<evidence type="ECO:0000313" key="2">
    <source>
        <dbReference type="EMBL" id="KAF2660262.1"/>
    </source>
</evidence>